<proteinExistence type="predicted"/>
<dbReference type="Proteomes" id="UP000193450">
    <property type="component" value="Chromosome"/>
</dbReference>
<dbReference type="EMBL" id="CP019343">
    <property type="protein sequence ID" value="ARN74338.1"/>
    <property type="molecule type" value="Genomic_DNA"/>
</dbReference>
<dbReference type="AlphaFoldDB" id="A0A1X9N8E5"/>
<accession>A0A1X9N8E5</accession>
<feature type="domain" description="Toxin SymE-like" evidence="1">
    <location>
        <begin position="21"/>
        <end position="82"/>
    </location>
</feature>
<dbReference type="InterPro" id="IPR014944">
    <property type="entry name" value="Toxin_SymE-like"/>
</dbReference>
<dbReference type="KEGG" id="osg:BST96_09500"/>
<organism evidence="2 3">
    <name type="scientific">Oceanicoccus sagamiensis</name>
    <dbReference type="NCBI Taxonomy" id="716816"/>
    <lineage>
        <taxon>Bacteria</taxon>
        <taxon>Pseudomonadati</taxon>
        <taxon>Pseudomonadota</taxon>
        <taxon>Gammaproteobacteria</taxon>
        <taxon>Cellvibrionales</taxon>
        <taxon>Spongiibacteraceae</taxon>
        <taxon>Oceanicoccus</taxon>
    </lineage>
</organism>
<protein>
    <recommendedName>
        <fullName evidence="1">Toxin SymE-like domain-containing protein</fullName>
    </recommendedName>
</protein>
<evidence type="ECO:0000259" key="1">
    <source>
        <dbReference type="Pfam" id="PF08845"/>
    </source>
</evidence>
<evidence type="ECO:0000313" key="3">
    <source>
        <dbReference type="Proteomes" id="UP000193450"/>
    </source>
</evidence>
<dbReference type="GO" id="GO:0003723">
    <property type="term" value="F:RNA binding"/>
    <property type="evidence" value="ECO:0007669"/>
    <property type="project" value="InterPro"/>
</dbReference>
<dbReference type="Pfam" id="PF08845">
    <property type="entry name" value="SymE_toxin"/>
    <property type="match status" value="1"/>
</dbReference>
<name>A0A1X9N8E5_9GAMM</name>
<dbReference type="RefSeq" id="WP_085758478.1">
    <property type="nucleotide sequence ID" value="NZ_CP019343.1"/>
</dbReference>
<keyword evidence="3" id="KW-1185">Reference proteome</keyword>
<dbReference type="OrthoDB" id="6080577at2"/>
<evidence type="ECO:0000313" key="2">
    <source>
        <dbReference type="EMBL" id="ARN74338.1"/>
    </source>
</evidence>
<reference evidence="2 3" key="1">
    <citation type="submission" date="2016-11" db="EMBL/GenBank/DDBJ databases">
        <title>Trade-off between light-utilization and light-protection in marine flavobacteria.</title>
        <authorList>
            <person name="Kumagai Y."/>
        </authorList>
    </citation>
    <scope>NUCLEOTIDE SEQUENCE [LARGE SCALE GENOMIC DNA]</scope>
    <source>
        <strain evidence="2 3">NBRC 107125</strain>
    </source>
</reference>
<dbReference type="GO" id="GO:0016788">
    <property type="term" value="F:hydrolase activity, acting on ester bonds"/>
    <property type="evidence" value="ECO:0007669"/>
    <property type="project" value="InterPro"/>
</dbReference>
<dbReference type="GO" id="GO:0005737">
    <property type="term" value="C:cytoplasm"/>
    <property type="evidence" value="ECO:0007669"/>
    <property type="project" value="InterPro"/>
</dbReference>
<gene>
    <name evidence="2" type="ORF">BST96_09500</name>
</gene>
<sequence>MAKRTIPPELGSAQEKFSSFRKLKVRKSYYDYQHNGAYTHRHPTESPPVPWVQIKGYWLNQAGFTIGSPLSVEVQPGCIILKTQT</sequence>
<dbReference type="GO" id="GO:0016070">
    <property type="term" value="P:RNA metabolic process"/>
    <property type="evidence" value="ECO:0007669"/>
    <property type="project" value="InterPro"/>
</dbReference>